<keyword evidence="3" id="KW-0812">Transmembrane</keyword>
<reference evidence="5 6" key="1">
    <citation type="journal article" date="2022" name="Nat. Ecol. Evol.">
        <title>A masculinizing supergene underlies an exaggerated male reproductive morph in a spider.</title>
        <authorList>
            <person name="Hendrickx F."/>
            <person name="De Corte Z."/>
            <person name="Sonet G."/>
            <person name="Van Belleghem S.M."/>
            <person name="Kostlbacher S."/>
            <person name="Vangestel C."/>
        </authorList>
    </citation>
    <scope>NUCLEOTIDE SEQUENCE [LARGE SCALE GENOMIC DNA]</scope>
    <source>
        <strain evidence="5">W744_W776</strain>
    </source>
</reference>
<comment type="similarity">
    <text evidence="1">Belongs to the cytochrome b5 family. MAPR subfamily.</text>
</comment>
<dbReference type="Gene3D" id="3.10.120.10">
    <property type="entry name" value="Cytochrome b5-like heme/steroid binding domain"/>
    <property type="match status" value="1"/>
</dbReference>
<dbReference type="InterPro" id="IPR001199">
    <property type="entry name" value="Cyt_B5-like_heme/steroid-bd"/>
</dbReference>
<dbReference type="SMART" id="SM01117">
    <property type="entry name" value="Cyt-b5"/>
    <property type="match status" value="1"/>
</dbReference>
<feature type="region of interest" description="Disordered" evidence="2">
    <location>
        <begin position="258"/>
        <end position="297"/>
    </location>
</feature>
<evidence type="ECO:0000313" key="5">
    <source>
        <dbReference type="EMBL" id="KAG8172537.1"/>
    </source>
</evidence>
<feature type="compositionally biased region" description="Basic and acidic residues" evidence="2">
    <location>
        <begin position="266"/>
        <end position="279"/>
    </location>
</feature>
<evidence type="ECO:0000313" key="6">
    <source>
        <dbReference type="Proteomes" id="UP000827092"/>
    </source>
</evidence>
<dbReference type="Pfam" id="PF00173">
    <property type="entry name" value="Cyt-b5"/>
    <property type="match status" value="1"/>
</dbReference>
<keyword evidence="3" id="KW-1133">Transmembrane helix</keyword>
<name>A0AAV6TL89_9ARAC</name>
<dbReference type="AlphaFoldDB" id="A0AAV6TL89"/>
<sequence>MGSNAITTITIGLGLMVVAVYFATDSSRYLQTVVTTIGIAENDYVKSVLNFLTPSEEVEKTVAPKNSDSSQPLFTAEQLKKFDGGAESKGLYLAILGEVFDVEKGAQHYKPGGGYAFFAGRDATRAYITGDFTEAGLIDDVSDFEAASLASLEDWLGFYKEEYKYVGKVVGRYYDQNGQPTKELLSIKEKMNTVQKNKYQDEVDKQTFPPCNSEWSKEKGSKVWCSKKSGGVDRSWVGVPRELHVEGRDPRCVCIKNFGPPSLGQDTKKNRGDLDHPGLKEYPGCPESSETCSVSHP</sequence>
<accession>A0AAV6TL89</accession>
<dbReference type="InterPro" id="IPR050577">
    <property type="entry name" value="MAPR/NEUFC/NENF-like"/>
</dbReference>
<dbReference type="InterPro" id="IPR036400">
    <property type="entry name" value="Cyt_B5-like_heme/steroid_sf"/>
</dbReference>
<protein>
    <recommendedName>
        <fullName evidence="4">Cytochrome b5 heme-binding domain-containing protein</fullName>
    </recommendedName>
</protein>
<evidence type="ECO:0000259" key="4">
    <source>
        <dbReference type="SMART" id="SM01117"/>
    </source>
</evidence>
<organism evidence="5 6">
    <name type="scientific">Oedothorax gibbosus</name>
    <dbReference type="NCBI Taxonomy" id="931172"/>
    <lineage>
        <taxon>Eukaryota</taxon>
        <taxon>Metazoa</taxon>
        <taxon>Ecdysozoa</taxon>
        <taxon>Arthropoda</taxon>
        <taxon>Chelicerata</taxon>
        <taxon>Arachnida</taxon>
        <taxon>Araneae</taxon>
        <taxon>Araneomorphae</taxon>
        <taxon>Entelegynae</taxon>
        <taxon>Araneoidea</taxon>
        <taxon>Linyphiidae</taxon>
        <taxon>Erigoninae</taxon>
        <taxon>Oedothorax</taxon>
    </lineage>
</organism>
<proteinExistence type="inferred from homology"/>
<dbReference type="GO" id="GO:0012505">
    <property type="term" value="C:endomembrane system"/>
    <property type="evidence" value="ECO:0007669"/>
    <property type="project" value="TreeGrafter"/>
</dbReference>
<feature type="transmembrane region" description="Helical" evidence="3">
    <location>
        <begin position="6"/>
        <end position="24"/>
    </location>
</feature>
<dbReference type="PANTHER" id="PTHR10281">
    <property type="entry name" value="MEMBRANE-ASSOCIATED PROGESTERONE RECEPTOR COMPONENT-RELATED"/>
    <property type="match status" value="1"/>
</dbReference>
<comment type="caution">
    <text evidence="5">The sequence shown here is derived from an EMBL/GenBank/DDBJ whole genome shotgun (WGS) entry which is preliminary data.</text>
</comment>
<feature type="compositionally biased region" description="Polar residues" evidence="2">
    <location>
        <begin position="288"/>
        <end position="297"/>
    </location>
</feature>
<dbReference type="SUPFAM" id="SSF55856">
    <property type="entry name" value="Cytochrome b5-like heme/steroid binding domain"/>
    <property type="match status" value="1"/>
</dbReference>
<evidence type="ECO:0000256" key="2">
    <source>
        <dbReference type="SAM" id="MobiDB-lite"/>
    </source>
</evidence>
<evidence type="ECO:0000256" key="3">
    <source>
        <dbReference type="SAM" id="Phobius"/>
    </source>
</evidence>
<feature type="domain" description="Cytochrome b5 heme-binding" evidence="4">
    <location>
        <begin position="74"/>
        <end position="170"/>
    </location>
</feature>
<keyword evidence="6" id="KW-1185">Reference proteome</keyword>
<keyword evidence="3" id="KW-0472">Membrane</keyword>
<dbReference type="Proteomes" id="UP000827092">
    <property type="component" value="Unassembled WGS sequence"/>
</dbReference>
<dbReference type="PANTHER" id="PTHR10281:SF4">
    <property type="entry name" value="NEUFERRICIN"/>
    <property type="match status" value="1"/>
</dbReference>
<dbReference type="EMBL" id="JAFNEN010002619">
    <property type="protein sequence ID" value="KAG8172537.1"/>
    <property type="molecule type" value="Genomic_DNA"/>
</dbReference>
<evidence type="ECO:0000256" key="1">
    <source>
        <dbReference type="ARBA" id="ARBA00038357"/>
    </source>
</evidence>
<gene>
    <name evidence="5" type="ORF">JTE90_019372</name>
</gene>
<dbReference type="GO" id="GO:0016020">
    <property type="term" value="C:membrane"/>
    <property type="evidence" value="ECO:0007669"/>
    <property type="project" value="TreeGrafter"/>
</dbReference>